<evidence type="ECO:0000256" key="9">
    <source>
        <dbReference type="PROSITE-ProRule" id="PRU00108"/>
    </source>
</evidence>
<evidence type="ECO:0000256" key="8">
    <source>
        <dbReference type="ARBA" id="ARBA00023242"/>
    </source>
</evidence>
<protein>
    <submittedName>
        <fullName evidence="15">LIM/homeobox protein Lhx1</fullName>
    </submittedName>
</protein>
<keyword evidence="4 10" id="KW-0862">Zinc</keyword>
<feature type="region of interest" description="Disordered" evidence="12">
    <location>
        <begin position="134"/>
        <end position="263"/>
    </location>
</feature>
<dbReference type="SMART" id="SM00132">
    <property type="entry name" value="LIM"/>
    <property type="match status" value="1"/>
</dbReference>
<dbReference type="InterPro" id="IPR009057">
    <property type="entry name" value="Homeodomain-like_sf"/>
</dbReference>
<dbReference type="InterPro" id="IPR050453">
    <property type="entry name" value="LIM_Homeobox_TF"/>
</dbReference>
<dbReference type="GO" id="GO:0000977">
    <property type="term" value="F:RNA polymerase II transcription regulatory region sequence-specific DNA binding"/>
    <property type="evidence" value="ECO:0007669"/>
    <property type="project" value="TreeGrafter"/>
</dbReference>
<dbReference type="eggNOG" id="KOG0490">
    <property type="taxonomic scope" value="Eukaryota"/>
</dbReference>
<evidence type="ECO:0000256" key="4">
    <source>
        <dbReference type="ARBA" id="ARBA00022833"/>
    </source>
</evidence>
<dbReference type="GO" id="GO:0030182">
    <property type="term" value="P:neuron differentiation"/>
    <property type="evidence" value="ECO:0007669"/>
    <property type="project" value="TreeGrafter"/>
</dbReference>
<feature type="region of interest" description="Disordered" evidence="12">
    <location>
        <begin position="415"/>
        <end position="467"/>
    </location>
</feature>
<dbReference type="PROSITE" id="PS50023">
    <property type="entry name" value="LIM_DOMAIN_2"/>
    <property type="match status" value="1"/>
</dbReference>
<keyword evidence="8 9" id="KW-0539">Nucleus</keyword>
<dbReference type="PROSITE" id="PS00478">
    <property type="entry name" value="LIM_DOMAIN_1"/>
    <property type="match status" value="1"/>
</dbReference>
<evidence type="ECO:0000256" key="10">
    <source>
        <dbReference type="PROSITE-ProRule" id="PRU00125"/>
    </source>
</evidence>
<keyword evidence="6 9" id="KW-0238">DNA-binding</keyword>
<gene>
    <name evidence="15" type="ORF">G5I_08458</name>
</gene>
<organism evidence="16">
    <name type="scientific">Acromyrmex echinatior</name>
    <name type="common">Panamanian leafcutter ant</name>
    <name type="synonym">Acromyrmex octospinosus echinatior</name>
    <dbReference type="NCBI Taxonomy" id="103372"/>
    <lineage>
        <taxon>Eukaryota</taxon>
        <taxon>Metazoa</taxon>
        <taxon>Ecdysozoa</taxon>
        <taxon>Arthropoda</taxon>
        <taxon>Hexapoda</taxon>
        <taxon>Insecta</taxon>
        <taxon>Pterygota</taxon>
        <taxon>Neoptera</taxon>
        <taxon>Endopterygota</taxon>
        <taxon>Hymenoptera</taxon>
        <taxon>Apocrita</taxon>
        <taxon>Aculeata</taxon>
        <taxon>Formicoidea</taxon>
        <taxon>Formicidae</taxon>
        <taxon>Myrmicinae</taxon>
        <taxon>Acromyrmex</taxon>
    </lineage>
</organism>
<evidence type="ECO:0000256" key="12">
    <source>
        <dbReference type="SAM" id="MobiDB-lite"/>
    </source>
</evidence>
<dbReference type="InterPro" id="IPR001356">
    <property type="entry name" value="HD"/>
</dbReference>
<name>F4WRK6_ACREC</name>
<dbReference type="Gene3D" id="2.10.110.10">
    <property type="entry name" value="Cysteine Rich Protein"/>
    <property type="match status" value="1"/>
</dbReference>
<dbReference type="InterPro" id="IPR001781">
    <property type="entry name" value="Znf_LIM"/>
</dbReference>
<comment type="subcellular location">
    <subcellularLocation>
        <location evidence="1 9 11">Nucleus</location>
    </subcellularLocation>
</comment>
<dbReference type="SUPFAM" id="SSF57716">
    <property type="entry name" value="Glucocorticoid receptor-like (DNA-binding domain)"/>
    <property type="match status" value="1"/>
</dbReference>
<dbReference type="InParanoid" id="F4WRK6"/>
<feature type="compositionally biased region" description="Basic and acidic residues" evidence="12">
    <location>
        <begin position="225"/>
        <end position="236"/>
    </location>
</feature>
<dbReference type="Proteomes" id="UP000007755">
    <property type="component" value="Unassembled WGS sequence"/>
</dbReference>
<feature type="domain" description="Homeobox" evidence="14">
    <location>
        <begin position="252"/>
        <end position="312"/>
    </location>
</feature>
<accession>F4WRK6</accession>
<evidence type="ECO:0000256" key="3">
    <source>
        <dbReference type="ARBA" id="ARBA00022737"/>
    </source>
</evidence>
<evidence type="ECO:0000256" key="1">
    <source>
        <dbReference type="ARBA" id="ARBA00004123"/>
    </source>
</evidence>
<keyword evidence="2 10" id="KW-0479">Metal-binding</keyword>
<evidence type="ECO:0000313" key="15">
    <source>
        <dbReference type="EMBL" id="EGI63151.1"/>
    </source>
</evidence>
<dbReference type="AlphaFoldDB" id="F4WRK6"/>
<dbReference type="PROSITE" id="PS00027">
    <property type="entry name" value="HOMEOBOX_1"/>
    <property type="match status" value="1"/>
</dbReference>
<proteinExistence type="predicted"/>
<evidence type="ECO:0000256" key="7">
    <source>
        <dbReference type="ARBA" id="ARBA00023155"/>
    </source>
</evidence>
<dbReference type="OrthoDB" id="10068367at2759"/>
<dbReference type="FunFam" id="1.10.10.60:FF:000075">
    <property type="entry name" value="LIM/homeobox protein Lhx1"/>
    <property type="match status" value="1"/>
</dbReference>
<reference evidence="15" key="1">
    <citation type="submission" date="2011-02" db="EMBL/GenBank/DDBJ databases">
        <title>The genome of the leaf-cutting ant Acromyrmex echinatior suggests key adaptations to social evolution and fungus farming.</title>
        <authorList>
            <person name="Nygaard S."/>
            <person name="Zhang G."/>
        </authorList>
    </citation>
    <scope>NUCLEOTIDE SEQUENCE</scope>
</reference>
<dbReference type="FunCoup" id="F4WRK6">
    <property type="interactions" value="117"/>
</dbReference>
<dbReference type="CDD" id="cd00086">
    <property type="entry name" value="homeodomain"/>
    <property type="match status" value="1"/>
</dbReference>
<dbReference type="CDD" id="cd09375">
    <property type="entry name" value="LIM2_Lhx1_Lhx5"/>
    <property type="match status" value="1"/>
</dbReference>
<evidence type="ECO:0000256" key="2">
    <source>
        <dbReference type="ARBA" id="ARBA00022723"/>
    </source>
</evidence>
<feature type="compositionally biased region" description="Gly residues" evidence="12">
    <location>
        <begin position="181"/>
        <end position="196"/>
    </location>
</feature>
<dbReference type="Gene3D" id="1.10.10.60">
    <property type="entry name" value="Homeodomain-like"/>
    <property type="match status" value="1"/>
</dbReference>
<dbReference type="SUPFAM" id="SSF46689">
    <property type="entry name" value="Homeodomain-like"/>
    <property type="match status" value="1"/>
</dbReference>
<dbReference type="GO" id="GO:0005634">
    <property type="term" value="C:nucleus"/>
    <property type="evidence" value="ECO:0007669"/>
    <property type="project" value="UniProtKB-SubCell"/>
</dbReference>
<evidence type="ECO:0000256" key="11">
    <source>
        <dbReference type="RuleBase" id="RU000682"/>
    </source>
</evidence>
<evidence type="ECO:0000313" key="16">
    <source>
        <dbReference type="Proteomes" id="UP000007755"/>
    </source>
</evidence>
<dbReference type="GO" id="GO:0000981">
    <property type="term" value="F:DNA-binding transcription factor activity, RNA polymerase II-specific"/>
    <property type="evidence" value="ECO:0007669"/>
    <property type="project" value="InterPro"/>
</dbReference>
<dbReference type="Pfam" id="PF00046">
    <property type="entry name" value="Homeodomain"/>
    <property type="match status" value="1"/>
</dbReference>
<feature type="DNA-binding region" description="Homeobox" evidence="9">
    <location>
        <begin position="254"/>
        <end position="313"/>
    </location>
</feature>
<dbReference type="InterPro" id="IPR017970">
    <property type="entry name" value="Homeobox_CS"/>
</dbReference>
<evidence type="ECO:0000259" key="14">
    <source>
        <dbReference type="PROSITE" id="PS50071"/>
    </source>
</evidence>
<evidence type="ECO:0000259" key="13">
    <source>
        <dbReference type="PROSITE" id="PS50023"/>
    </source>
</evidence>
<dbReference type="GO" id="GO:0008270">
    <property type="term" value="F:zinc ion binding"/>
    <property type="evidence" value="ECO:0007669"/>
    <property type="project" value="InterPro"/>
</dbReference>
<dbReference type="InterPro" id="IPR049619">
    <property type="entry name" value="Lhx1/5_LIM2"/>
</dbReference>
<evidence type="ECO:0000256" key="6">
    <source>
        <dbReference type="ARBA" id="ARBA00023125"/>
    </source>
</evidence>
<feature type="region of interest" description="Disordered" evidence="12">
    <location>
        <begin position="1"/>
        <end position="30"/>
    </location>
</feature>
<keyword evidence="3" id="KW-0677">Repeat</keyword>
<dbReference type="PROSITE" id="PS50071">
    <property type="entry name" value="HOMEOBOX_2"/>
    <property type="match status" value="1"/>
</dbReference>
<keyword evidence="7 9" id="KW-0371">Homeobox</keyword>
<feature type="compositionally biased region" description="Basic and acidic residues" evidence="12">
    <location>
        <begin position="203"/>
        <end position="216"/>
    </location>
</feature>
<feature type="compositionally biased region" description="Gly residues" evidence="12">
    <location>
        <begin position="239"/>
        <end position="251"/>
    </location>
</feature>
<dbReference type="PANTHER" id="PTHR24208">
    <property type="entry name" value="LIM/HOMEOBOX PROTEIN LHX"/>
    <property type="match status" value="1"/>
</dbReference>
<dbReference type="EMBL" id="GL888291">
    <property type="protein sequence ID" value="EGI63151.1"/>
    <property type="molecule type" value="Genomic_DNA"/>
</dbReference>
<evidence type="ECO:0000256" key="5">
    <source>
        <dbReference type="ARBA" id="ARBA00023038"/>
    </source>
</evidence>
<dbReference type="SMART" id="SM00389">
    <property type="entry name" value="HOX"/>
    <property type="match status" value="1"/>
</dbReference>
<sequence>MDSSARKSAPRPADYRMLSPSGVSQSRDPTSELIDKRHSLGFCRGKLPVLVIGPNGIAIDGSRSIARRYGTKCGGCLQGINPQDLVRKARDKVFHLNCFTCLVCRKQMSTGEELYVLDDNKFVCKQDYLSGKPLPDTHHVHGHHEPSNLSAGGDSLMGPGTEEQDADGAVRGAHLGTHNIGPGGPGDQTVGHGGELPLGSDPCKQEDSEDQARLRSVEGSLDGDPETRDSQTENKSPDGGAGGGSGDGGAGSKRRGPRTTIKAKQLEILKTAFSSTPKPTRHIREQLAKETGLPMRVIQVWFQNKRSKERRLKQLTSMGRNPFFGGSRKMRGFPLNLNPGALGGEDGPPPGFPYFGPDKFEFGYGGPVAFHHEFFGAHPPPHPHGPHFAGTGNPGLDPASLAGMAAAVAVAGEYPPPGAGGGPPEFLTGPPGQGPPAPTGGSPGEFLAPSGKREISPPNHYHRKSAESRSPIYLGSARERTLCLRSRRFISVVFAMRRQPLTRKRLKEIDLLLAPKNNIPHGSFLYRRRVTFFLRERIKHLYLNILIF</sequence>
<keyword evidence="16" id="KW-1185">Reference proteome</keyword>
<feature type="compositionally biased region" description="Basic and acidic residues" evidence="12">
    <location>
        <begin position="135"/>
        <end position="146"/>
    </location>
</feature>
<feature type="domain" description="LIM zinc-binding" evidence="13">
    <location>
        <begin position="71"/>
        <end position="134"/>
    </location>
</feature>
<dbReference type="Pfam" id="PF00412">
    <property type="entry name" value="LIM"/>
    <property type="match status" value="1"/>
</dbReference>
<dbReference type="STRING" id="103372.F4WRK6"/>
<dbReference type="PANTHER" id="PTHR24208:SF105">
    <property type="entry name" value="DLIM1"/>
    <property type="match status" value="1"/>
</dbReference>
<dbReference type="FunFam" id="2.10.110.10:FF:000046">
    <property type="entry name" value="LIM/homeobox protein Lhx1"/>
    <property type="match status" value="1"/>
</dbReference>
<keyword evidence="5 10" id="KW-0440">LIM domain</keyword>